<organism evidence="1 2">
    <name type="scientific">Candidatus Sungbacteria bacterium RIFCSPHIGHO2_02_FULL_53_17</name>
    <dbReference type="NCBI Taxonomy" id="1802275"/>
    <lineage>
        <taxon>Bacteria</taxon>
        <taxon>Candidatus Sungiibacteriota</taxon>
    </lineage>
</organism>
<protein>
    <submittedName>
        <fullName evidence="1">Uncharacterized protein</fullName>
    </submittedName>
</protein>
<comment type="caution">
    <text evidence="1">The sequence shown here is derived from an EMBL/GenBank/DDBJ whole genome shotgun (WGS) entry which is preliminary data.</text>
</comment>
<accession>A0A1G2KX44</accession>
<evidence type="ECO:0000313" key="2">
    <source>
        <dbReference type="Proteomes" id="UP000177177"/>
    </source>
</evidence>
<dbReference type="EMBL" id="MHQN01000006">
    <property type="protein sequence ID" value="OHA04000.1"/>
    <property type="molecule type" value="Genomic_DNA"/>
</dbReference>
<reference evidence="1 2" key="1">
    <citation type="journal article" date="2016" name="Nat. Commun.">
        <title>Thousands of microbial genomes shed light on interconnected biogeochemical processes in an aquifer system.</title>
        <authorList>
            <person name="Anantharaman K."/>
            <person name="Brown C.T."/>
            <person name="Hug L.A."/>
            <person name="Sharon I."/>
            <person name="Castelle C.J."/>
            <person name="Probst A.J."/>
            <person name="Thomas B.C."/>
            <person name="Singh A."/>
            <person name="Wilkins M.J."/>
            <person name="Karaoz U."/>
            <person name="Brodie E.L."/>
            <person name="Williams K.H."/>
            <person name="Hubbard S.S."/>
            <person name="Banfield J.F."/>
        </authorList>
    </citation>
    <scope>NUCLEOTIDE SEQUENCE [LARGE SCALE GENOMIC DNA]</scope>
</reference>
<dbReference type="InterPro" id="IPR023346">
    <property type="entry name" value="Lysozyme-like_dom_sf"/>
</dbReference>
<proteinExistence type="predicted"/>
<dbReference type="SUPFAM" id="SSF53955">
    <property type="entry name" value="Lysozyme-like"/>
    <property type="match status" value="1"/>
</dbReference>
<dbReference type="Gene3D" id="1.10.530.10">
    <property type="match status" value="1"/>
</dbReference>
<dbReference type="AlphaFoldDB" id="A0A1G2KX44"/>
<evidence type="ECO:0000313" key="1">
    <source>
        <dbReference type="EMBL" id="OHA04000.1"/>
    </source>
</evidence>
<name>A0A1G2KX44_9BACT</name>
<gene>
    <name evidence="1" type="ORF">A3C92_03590</name>
</gene>
<sequence>MHRHITKASPFPFRIAHAGLVAIIIRVRCKSRHQAGADMDENLRVEIDGLRFREIPPAKYVQAFNIPPACNGAELKGKQKIITLFTILEAGEHVLNLIPDPAATIDGIDVRELQHHDVDLVWEEVAEDGDRRSWHTFVLIDLPLVYFSAEVSIQKRLRDSDDVKIIVDGSIKKSSVSGKFSFWRLVGSLLPWTAKGIIGSIKKATVEFHEQLDSGIHYIEFHADRMPFLHRTVFSIRHPEREAGARAINLIQTYKQLILFAGQEFHVDPAIVGGVIYQEQATNVNFVDTLTDSIGGLLHLNTSIGIGQIRVNTARDLENIYPQLYPDKDTVHAVEDTFIRVERLKDPYTNIRYVAVKLHFSDARWKEKGFDISGKPEILGTLYNIEDVSNPIEPHANPQTNEFGAGVARHYQEMKRLLGL</sequence>
<dbReference type="Proteomes" id="UP000177177">
    <property type="component" value="Unassembled WGS sequence"/>
</dbReference>